<reference evidence="1 2" key="1">
    <citation type="submission" date="2014-07" db="EMBL/GenBank/DDBJ databases">
        <title>Expanding our view of genomic diversity in Candidatus Accumulibacter clades.</title>
        <authorList>
            <person name="Skennerton C.T."/>
            <person name="Barr J.J."/>
            <person name="Slater F.R."/>
            <person name="Bond P.L."/>
            <person name="Tyson G.W."/>
        </authorList>
    </citation>
    <scope>NUCLEOTIDE SEQUENCE [LARGE SCALE GENOMIC DNA]</scope>
    <source>
        <strain evidence="2">SK-01</strain>
    </source>
</reference>
<evidence type="ECO:0000313" key="1">
    <source>
        <dbReference type="EMBL" id="KFB66693.1"/>
    </source>
</evidence>
<name>A0A084XW49_9PROT</name>
<protein>
    <submittedName>
        <fullName evidence="1">Uncharacterized protein</fullName>
    </submittedName>
</protein>
<dbReference type="EMBL" id="JDSS02000038">
    <property type="protein sequence ID" value="KFB66693.1"/>
    <property type="molecule type" value="Genomic_DNA"/>
</dbReference>
<dbReference type="RefSeq" id="WP_034929578.1">
    <property type="nucleotide sequence ID" value="NZ_JDSS02000038.1"/>
</dbReference>
<comment type="caution">
    <text evidence="1">The sequence shown here is derived from an EMBL/GenBank/DDBJ whole genome shotgun (WGS) entry which is preliminary data.</text>
</comment>
<evidence type="ECO:0000313" key="2">
    <source>
        <dbReference type="Proteomes" id="UP000019812"/>
    </source>
</evidence>
<sequence>MDKLWIEEQEEFNVGDSAFLISFRNENTASTRSVLRNTPAYTNRSNEPKLYGWCGTYNNIGTYGEGAWQVVRIAKSGRYLIKELTRSELILFLEDMGYPELIPHEEQ</sequence>
<dbReference type="Proteomes" id="UP000019812">
    <property type="component" value="Unassembled WGS sequence"/>
</dbReference>
<proteinExistence type="predicted"/>
<organism evidence="1 2">
    <name type="scientific">Candidatus Accumulibacter vicinus</name>
    <dbReference type="NCBI Taxonomy" id="2954382"/>
    <lineage>
        <taxon>Bacteria</taxon>
        <taxon>Pseudomonadati</taxon>
        <taxon>Pseudomonadota</taxon>
        <taxon>Betaproteobacteria</taxon>
        <taxon>Candidatus Accumulibacter</taxon>
    </lineage>
</organism>
<gene>
    <name evidence="1" type="ORF">CAPSK01_003957</name>
</gene>
<dbReference type="STRING" id="1457154.CAPSK01_003957"/>
<accession>A0A084XW49</accession>
<dbReference type="AlphaFoldDB" id="A0A084XW49"/>